<dbReference type="Gene3D" id="1.50.10.10">
    <property type="match status" value="1"/>
</dbReference>
<dbReference type="InterPro" id="IPR008928">
    <property type="entry name" value="6-hairpin_glycosidase_sf"/>
</dbReference>
<proteinExistence type="predicted"/>
<dbReference type="InterPro" id="IPR012341">
    <property type="entry name" value="6hp_glycosidase-like_sf"/>
</dbReference>
<organism evidence="2 3">
    <name type="scientific">Microbacterium stercoris</name>
    <dbReference type="NCBI Taxonomy" id="2820289"/>
    <lineage>
        <taxon>Bacteria</taxon>
        <taxon>Bacillati</taxon>
        <taxon>Actinomycetota</taxon>
        <taxon>Actinomycetes</taxon>
        <taxon>Micrococcales</taxon>
        <taxon>Microbacteriaceae</taxon>
        <taxon>Microbacterium</taxon>
    </lineage>
</organism>
<dbReference type="AlphaFoldDB" id="A0A939TVZ6"/>
<dbReference type="Proteomes" id="UP000680132">
    <property type="component" value="Unassembled WGS sequence"/>
</dbReference>
<dbReference type="InterPro" id="IPR054491">
    <property type="entry name" value="MGH1-like_GH"/>
</dbReference>
<dbReference type="GO" id="GO:0005975">
    <property type="term" value="P:carbohydrate metabolic process"/>
    <property type="evidence" value="ECO:0007669"/>
    <property type="project" value="InterPro"/>
</dbReference>
<evidence type="ECO:0000259" key="1">
    <source>
        <dbReference type="Pfam" id="PF22422"/>
    </source>
</evidence>
<accession>A0A939TVZ6</accession>
<evidence type="ECO:0000313" key="3">
    <source>
        <dbReference type="Proteomes" id="UP000680132"/>
    </source>
</evidence>
<protein>
    <recommendedName>
        <fullName evidence="1">Mannosylglycerate hydrolase MGH1-like glycoside hydrolase domain-containing protein</fullName>
    </recommendedName>
</protein>
<gene>
    <name evidence="2" type="ORF">J5V96_01095</name>
</gene>
<name>A0A939TVZ6_9MICO</name>
<feature type="domain" description="Mannosylglycerate hydrolase MGH1-like glycoside hydrolase" evidence="1">
    <location>
        <begin position="96"/>
        <end position="409"/>
    </location>
</feature>
<dbReference type="Pfam" id="PF22422">
    <property type="entry name" value="MGH1-like_GH"/>
    <property type="match status" value="1"/>
</dbReference>
<dbReference type="SUPFAM" id="SSF48208">
    <property type="entry name" value="Six-hairpin glycosidases"/>
    <property type="match status" value="1"/>
</dbReference>
<sequence>MTTPASEALARLRAAAPTDRIAGSPLADGIAREGVRFAAVGGPLEDRWHDALADLAQCIWTLDEGHPGGGAPVLNEGGVYRGSWIESTGTINTEILARFAPQVARDTLLLFARHQREDGMIPYKVTADGPAFSQIQIVTPLARVVWNHYLLTGHEGGRDREFLTTMQSAIERMDSWLAEYRDTLGTGGVEAFCTFDTGHDLSPRFWFAPDRAFGNDARFVDPDHPLLPYVAPDLTANVAAQRAYLGRIAEELGGDAAVWQSAAERTLDALYTQCFDEADGFFYDRDRNGDLHRLQGDVLARVLANEVGDEQFFAASLRRYLMNTRKFLAHYGFTTIAMDDPRFDHDASRNSWGGPVNFLAQLRAPHAFERHGHVAELALASQPVIAALAVADRFPQCLDPWSGEAGFTEVYSPSILWFLDAIERYAGILPRPDGEVWFTGLAPTRLDHGAAARAVAYGRRVGGADFELVADDARVEVRRDGEVLFGFPRGWRVIADRTGALQAVVGVGARPVRGTLSLPGGDIELEVAPNERVVIADGAVTSRASVEFVAPVF</sequence>
<reference evidence="2" key="1">
    <citation type="submission" date="2021-03" db="EMBL/GenBank/DDBJ databases">
        <title>Microbacterium sp. nov., a novel actinobacterium isolated from cow dung.</title>
        <authorList>
            <person name="Zhang L."/>
        </authorList>
    </citation>
    <scope>NUCLEOTIDE SEQUENCE</scope>
    <source>
        <strain evidence="2">NEAU-LLB</strain>
    </source>
</reference>
<comment type="caution">
    <text evidence="2">The sequence shown here is derived from an EMBL/GenBank/DDBJ whole genome shotgun (WGS) entry which is preliminary data.</text>
</comment>
<evidence type="ECO:0000313" key="2">
    <source>
        <dbReference type="EMBL" id="MBO3662102.1"/>
    </source>
</evidence>
<keyword evidence="3" id="KW-1185">Reference proteome</keyword>
<dbReference type="EMBL" id="JAGFOA010000001">
    <property type="protein sequence ID" value="MBO3662102.1"/>
    <property type="molecule type" value="Genomic_DNA"/>
</dbReference>
<dbReference type="RefSeq" id="WP_208499643.1">
    <property type="nucleotide sequence ID" value="NZ_JAGFOA010000001.1"/>
</dbReference>